<dbReference type="EMBL" id="CYSF01000006">
    <property type="protein sequence ID" value="CUH83651.1"/>
    <property type="molecule type" value="Genomic_DNA"/>
</dbReference>
<accession>A0A0N7M1L6</accession>
<keyword evidence="2" id="KW-1185">Reference proteome</keyword>
<evidence type="ECO:0008006" key="3">
    <source>
        <dbReference type="Google" id="ProtNLM"/>
    </source>
</evidence>
<sequence>MDRRSFLKTSALGGSAAAASTLAAPAYAQGKRTLTMVTS</sequence>
<dbReference type="Proteomes" id="UP000051681">
    <property type="component" value="Unassembled WGS sequence"/>
</dbReference>
<dbReference type="NCBIfam" id="TIGR01409">
    <property type="entry name" value="TAT_signal_seq"/>
    <property type="match status" value="1"/>
</dbReference>
<reference evidence="1 2" key="1">
    <citation type="submission" date="2015-09" db="EMBL/GenBank/DDBJ databases">
        <authorList>
            <consortium name="Swine Surveillance"/>
        </authorList>
    </citation>
    <scope>NUCLEOTIDE SEQUENCE [LARGE SCALE GENOMIC DNA]</scope>
    <source>
        <strain evidence="1 2">CECT 8383</strain>
    </source>
</reference>
<dbReference type="PROSITE" id="PS51318">
    <property type="entry name" value="TAT"/>
    <property type="match status" value="1"/>
</dbReference>
<protein>
    <recommendedName>
        <fullName evidence="3">Twin-arginine translocation signal domain-containing protein</fullName>
    </recommendedName>
</protein>
<gene>
    <name evidence="1" type="ORF">TM5383_00847</name>
</gene>
<dbReference type="InterPro" id="IPR019546">
    <property type="entry name" value="TAT_signal_bac_arc"/>
</dbReference>
<dbReference type="InterPro" id="IPR006311">
    <property type="entry name" value="TAT_signal"/>
</dbReference>
<name>A0A0N7M1L6_9RHOB</name>
<evidence type="ECO:0000313" key="2">
    <source>
        <dbReference type="Proteomes" id="UP000051681"/>
    </source>
</evidence>
<evidence type="ECO:0000313" key="1">
    <source>
        <dbReference type="EMBL" id="CUH83651.1"/>
    </source>
</evidence>
<dbReference type="STRING" id="340021.TM5383_00847"/>
<dbReference type="AlphaFoldDB" id="A0A0N7M1L6"/>
<proteinExistence type="predicted"/>
<organism evidence="1 2">
    <name type="scientific">Thalassovita mediterranea</name>
    <dbReference type="NCBI Taxonomy" id="340021"/>
    <lineage>
        <taxon>Bacteria</taxon>
        <taxon>Pseudomonadati</taxon>
        <taxon>Pseudomonadota</taxon>
        <taxon>Alphaproteobacteria</taxon>
        <taxon>Rhodobacterales</taxon>
        <taxon>Roseobacteraceae</taxon>
        <taxon>Thalassovita</taxon>
    </lineage>
</organism>